<reference evidence="8" key="1">
    <citation type="submission" date="2021-01" db="EMBL/GenBank/DDBJ databases">
        <authorList>
            <person name="Corre E."/>
            <person name="Pelletier E."/>
            <person name="Niang G."/>
            <person name="Scheremetjew M."/>
            <person name="Finn R."/>
            <person name="Kale V."/>
            <person name="Holt S."/>
            <person name="Cochrane G."/>
            <person name="Meng A."/>
            <person name="Brown T."/>
            <person name="Cohen L."/>
        </authorList>
    </citation>
    <scope>NUCLEOTIDE SEQUENCE</scope>
    <source>
        <strain evidence="8">OF101</strain>
    </source>
</reference>
<sequence>MGCGSTKPETTVGKVQANRRRLSIGNAPDESKDIPANEASEEADRGLVLDLNQKEITDMLNSDNPGNGRKMSIGSSPDQGKTSFANKTIKQGGDHSDSSATTAFLGYTCRKGLKPESPNQDSWFVLKVEKEFSMYAVFDGHGQKGHDVSNFVKENLPKLIIRDPRFKGNVEEVEKKEMLVACFKKTQSLISVMDRTKALSAQMSGTTATVVVHDHTKQKLLVSHVADSSAVLGKCKKGAGGQLQLEATQLTRDHKPNLKDERARIEKNGGRVVFDGYANHRIYAKNARYPGLNMSRCLGDLMGHQDCGITAEPEVSVFAIEADHHVLLVCSDGVWEFISPDDAVKIVADFPPHKAMQAAERLAKEAWDRWIKEEGGAVVDDITVVCVFLNQQEEQDQA</sequence>
<feature type="region of interest" description="Disordered" evidence="6">
    <location>
        <begin position="1"/>
        <end position="45"/>
    </location>
</feature>
<gene>
    <name evidence="8" type="ORF">ACAT0790_LOCUS24406</name>
</gene>
<evidence type="ECO:0000313" key="8">
    <source>
        <dbReference type="EMBL" id="CAD9135731.1"/>
    </source>
</evidence>
<keyword evidence="3 5" id="KW-0378">Hydrolase</keyword>
<dbReference type="PROSITE" id="PS51746">
    <property type="entry name" value="PPM_2"/>
    <property type="match status" value="1"/>
</dbReference>
<evidence type="ECO:0000259" key="7">
    <source>
        <dbReference type="PROSITE" id="PS51746"/>
    </source>
</evidence>
<dbReference type="SUPFAM" id="SSF81606">
    <property type="entry name" value="PP2C-like"/>
    <property type="match status" value="1"/>
</dbReference>
<dbReference type="GO" id="GO:0046872">
    <property type="term" value="F:metal ion binding"/>
    <property type="evidence" value="ECO:0007669"/>
    <property type="project" value="UniProtKB-KW"/>
</dbReference>
<dbReference type="InterPro" id="IPR001932">
    <property type="entry name" value="PPM-type_phosphatase-like_dom"/>
</dbReference>
<dbReference type="InterPro" id="IPR036457">
    <property type="entry name" value="PPM-type-like_dom_sf"/>
</dbReference>
<dbReference type="AlphaFoldDB" id="A0A7S1MMI9"/>
<evidence type="ECO:0000256" key="2">
    <source>
        <dbReference type="ARBA" id="ARBA00022723"/>
    </source>
</evidence>
<keyword evidence="2" id="KW-0479">Metal-binding</keyword>
<dbReference type="GO" id="GO:0004722">
    <property type="term" value="F:protein serine/threonine phosphatase activity"/>
    <property type="evidence" value="ECO:0007669"/>
    <property type="project" value="InterPro"/>
</dbReference>
<accession>A0A7S1MMI9</accession>
<comment type="subcellular location">
    <subcellularLocation>
        <location evidence="1">Membrane</location>
        <topology evidence="1">Peripheral membrane protein</topology>
    </subcellularLocation>
</comment>
<evidence type="ECO:0000256" key="3">
    <source>
        <dbReference type="ARBA" id="ARBA00022801"/>
    </source>
</evidence>
<protein>
    <recommendedName>
        <fullName evidence="7">PPM-type phosphatase domain-containing protein</fullName>
    </recommendedName>
</protein>
<evidence type="ECO:0000256" key="4">
    <source>
        <dbReference type="ARBA" id="ARBA00022912"/>
    </source>
</evidence>
<feature type="domain" description="PPM-type phosphatase" evidence="7">
    <location>
        <begin position="104"/>
        <end position="389"/>
    </location>
</feature>
<feature type="compositionally biased region" description="Polar residues" evidence="6">
    <location>
        <begin position="73"/>
        <end position="89"/>
    </location>
</feature>
<dbReference type="InterPro" id="IPR015655">
    <property type="entry name" value="PP2C"/>
</dbReference>
<evidence type="ECO:0000256" key="1">
    <source>
        <dbReference type="ARBA" id="ARBA00004170"/>
    </source>
</evidence>
<dbReference type="PANTHER" id="PTHR47992">
    <property type="entry name" value="PROTEIN PHOSPHATASE"/>
    <property type="match status" value="1"/>
</dbReference>
<organism evidence="8">
    <name type="scientific">Alexandrium catenella</name>
    <name type="common">Red tide dinoflagellate</name>
    <name type="synonym">Gonyaulax catenella</name>
    <dbReference type="NCBI Taxonomy" id="2925"/>
    <lineage>
        <taxon>Eukaryota</taxon>
        <taxon>Sar</taxon>
        <taxon>Alveolata</taxon>
        <taxon>Dinophyceae</taxon>
        <taxon>Gonyaulacales</taxon>
        <taxon>Pyrocystaceae</taxon>
        <taxon>Alexandrium</taxon>
    </lineage>
</organism>
<dbReference type="Pfam" id="PF00481">
    <property type="entry name" value="PP2C"/>
    <property type="match status" value="1"/>
</dbReference>
<name>A0A7S1MMI9_ALECA</name>
<comment type="similarity">
    <text evidence="5">Belongs to the PP2C family.</text>
</comment>
<feature type="region of interest" description="Disordered" evidence="6">
    <location>
        <begin position="59"/>
        <end position="100"/>
    </location>
</feature>
<dbReference type="PROSITE" id="PS01032">
    <property type="entry name" value="PPM_1"/>
    <property type="match status" value="1"/>
</dbReference>
<dbReference type="EMBL" id="HBGE01040452">
    <property type="protein sequence ID" value="CAD9135731.1"/>
    <property type="molecule type" value="Transcribed_RNA"/>
</dbReference>
<dbReference type="GO" id="GO:0016020">
    <property type="term" value="C:membrane"/>
    <property type="evidence" value="ECO:0007669"/>
    <property type="project" value="UniProtKB-SubCell"/>
</dbReference>
<evidence type="ECO:0000256" key="5">
    <source>
        <dbReference type="RuleBase" id="RU003465"/>
    </source>
</evidence>
<evidence type="ECO:0000256" key="6">
    <source>
        <dbReference type="SAM" id="MobiDB-lite"/>
    </source>
</evidence>
<dbReference type="SMART" id="SM00332">
    <property type="entry name" value="PP2Cc"/>
    <property type="match status" value="1"/>
</dbReference>
<keyword evidence="4 5" id="KW-0904">Protein phosphatase</keyword>
<dbReference type="Gene3D" id="3.60.40.10">
    <property type="entry name" value="PPM-type phosphatase domain"/>
    <property type="match status" value="1"/>
</dbReference>
<dbReference type="CDD" id="cd00143">
    <property type="entry name" value="PP2Cc"/>
    <property type="match status" value="1"/>
</dbReference>
<dbReference type="InterPro" id="IPR000222">
    <property type="entry name" value="PP2C_BS"/>
</dbReference>
<proteinExistence type="inferred from homology"/>